<evidence type="ECO:0000313" key="3">
    <source>
        <dbReference type="Proteomes" id="UP000192731"/>
    </source>
</evidence>
<evidence type="ECO:0000259" key="1">
    <source>
        <dbReference type="Pfam" id="PF14242"/>
    </source>
</evidence>
<name>A0A1W1VCW3_DESTI</name>
<dbReference type="OrthoDB" id="129626at2"/>
<dbReference type="InterPro" id="IPR025642">
    <property type="entry name" value="DUF4342"/>
</dbReference>
<dbReference type="RefSeq" id="WP_084053209.1">
    <property type="nucleotide sequence ID" value="NZ_FWWT01000017.1"/>
</dbReference>
<dbReference type="STRING" id="656914.SAMN00017405_1408"/>
<protein>
    <recommendedName>
        <fullName evidence="1">DUF4342 domain-containing protein</fullName>
    </recommendedName>
</protein>
<reference evidence="2 3" key="1">
    <citation type="submission" date="2017-04" db="EMBL/GenBank/DDBJ databases">
        <authorList>
            <person name="Afonso C.L."/>
            <person name="Miller P.J."/>
            <person name="Scott M.A."/>
            <person name="Spackman E."/>
            <person name="Goraichik I."/>
            <person name="Dimitrov K.M."/>
            <person name="Suarez D.L."/>
            <person name="Swayne D.E."/>
        </authorList>
    </citation>
    <scope>NUCLEOTIDE SEQUENCE [LARGE SCALE GENOMIC DNA]</scope>
    <source>
        <strain evidence="2 3">DSM 11270</strain>
    </source>
</reference>
<dbReference type="InterPro" id="IPR009060">
    <property type="entry name" value="UBA-like_sf"/>
</dbReference>
<feature type="domain" description="DUF4342" evidence="1">
    <location>
        <begin position="46"/>
        <end position="125"/>
    </location>
</feature>
<dbReference type="CDD" id="cd14360">
    <property type="entry name" value="UBA_NAC_like_bac"/>
    <property type="match status" value="1"/>
</dbReference>
<sequence length="144" mass="15851">MDELEKIDIIRERANVGYRQAKEALDATNGDVVSALIYLEENTVKIEEDIKDKSNKLLDQVKEILKKGNVNKIRIVKDDKVIVEFPANIGAVGVGFGFLNPALGLIGIIGTVVALANKYSIEIERPNGEVETQIIDLTSENKDS</sequence>
<dbReference type="AlphaFoldDB" id="A0A1W1VCW3"/>
<organism evidence="2 3">
    <name type="scientific">Desulfonispora thiosulfatigenes DSM 11270</name>
    <dbReference type="NCBI Taxonomy" id="656914"/>
    <lineage>
        <taxon>Bacteria</taxon>
        <taxon>Bacillati</taxon>
        <taxon>Bacillota</taxon>
        <taxon>Clostridia</taxon>
        <taxon>Eubacteriales</taxon>
        <taxon>Peptococcaceae</taxon>
        <taxon>Desulfonispora</taxon>
    </lineage>
</organism>
<dbReference type="SUPFAM" id="SSF46934">
    <property type="entry name" value="UBA-like"/>
    <property type="match status" value="1"/>
</dbReference>
<dbReference type="Pfam" id="PF14242">
    <property type="entry name" value="DUF4342"/>
    <property type="match status" value="1"/>
</dbReference>
<dbReference type="Proteomes" id="UP000192731">
    <property type="component" value="Unassembled WGS sequence"/>
</dbReference>
<dbReference type="Gene3D" id="1.10.8.10">
    <property type="entry name" value="DNA helicase RuvA subunit, C-terminal domain"/>
    <property type="match status" value="1"/>
</dbReference>
<keyword evidence="3" id="KW-1185">Reference proteome</keyword>
<accession>A0A1W1VCW3</accession>
<evidence type="ECO:0000313" key="2">
    <source>
        <dbReference type="EMBL" id="SMB91030.1"/>
    </source>
</evidence>
<dbReference type="EMBL" id="FWWT01000017">
    <property type="protein sequence ID" value="SMB91030.1"/>
    <property type="molecule type" value="Genomic_DNA"/>
</dbReference>
<proteinExistence type="predicted"/>
<gene>
    <name evidence="2" type="ORF">SAMN00017405_1408</name>
</gene>